<evidence type="ECO:0000256" key="1">
    <source>
        <dbReference type="SAM" id="MobiDB-lite"/>
    </source>
</evidence>
<dbReference type="EMBL" id="QXFT01001334">
    <property type="protein sequence ID" value="KAE9321588.1"/>
    <property type="molecule type" value="Genomic_DNA"/>
</dbReference>
<proteinExistence type="predicted"/>
<evidence type="ECO:0000313" key="3">
    <source>
        <dbReference type="Proteomes" id="UP000434957"/>
    </source>
</evidence>
<accession>A0A6A4EMY4</accession>
<organism evidence="2 3">
    <name type="scientific">Phytophthora rubi</name>
    <dbReference type="NCBI Taxonomy" id="129364"/>
    <lineage>
        <taxon>Eukaryota</taxon>
        <taxon>Sar</taxon>
        <taxon>Stramenopiles</taxon>
        <taxon>Oomycota</taxon>
        <taxon>Peronosporomycetes</taxon>
        <taxon>Peronosporales</taxon>
        <taxon>Peronosporaceae</taxon>
        <taxon>Phytophthora</taxon>
    </lineage>
</organism>
<comment type="caution">
    <text evidence="2">The sequence shown here is derived from an EMBL/GenBank/DDBJ whole genome shotgun (WGS) entry which is preliminary data.</text>
</comment>
<feature type="region of interest" description="Disordered" evidence="1">
    <location>
        <begin position="1"/>
        <end position="60"/>
    </location>
</feature>
<sequence length="75" mass="7756">MIRTDTGGTSKATKRMLPPTRVDAGTSVTTPRSTTSAATTHTNTSASATTTSVGTPALQAPSQLSVMDHVLQPWN</sequence>
<reference evidence="2 3" key="1">
    <citation type="submission" date="2018-08" db="EMBL/GenBank/DDBJ databases">
        <title>Genomic investigation of the strawberry pathogen Phytophthora fragariae indicates pathogenicity is determined by transcriptional variation in three key races.</title>
        <authorList>
            <person name="Adams T.M."/>
            <person name="Armitage A.D."/>
            <person name="Sobczyk M.K."/>
            <person name="Bates H.J."/>
            <person name="Dunwell J.M."/>
            <person name="Nellist C.F."/>
            <person name="Harrison R.J."/>
        </authorList>
    </citation>
    <scope>NUCLEOTIDE SEQUENCE [LARGE SCALE GENOMIC DNA]</scope>
    <source>
        <strain evidence="2 3">SCRP333</strain>
    </source>
</reference>
<gene>
    <name evidence="2" type="ORF">PR003_g17433</name>
</gene>
<name>A0A6A4EMY4_9STRA</name>
<dbReference type="AlphaFoldDB" id="A0A6A4EMY4"/>
<keyword evidence="3" id="KW-1185">Reference proteome</keyword>
<dbReference type="Proteomes" id="UP000434957">
    <property type="component" value="Unassembled WGS sequence"/>
</dbReference>
<protein>
    <submittedName>
        <fullName evidence="2">Uncharacterized protein</fullName>
    </submittedName>
</protein>
<feature type="compositionally biased region" description="Low complexity" evidence="1">
    <location>
        <begin position="24"/>
        <end position="57"/>
    </location>
</feature>
<feature type="compositionally biased region" description="Polar residues" evidence="1">
    <location>
        <begin position="1"/>
        <end position="11"/>
    </location>
</feature>
<evidence type="ECO:0000313" key="2">
    <source>
        <dbReference type="EMBL" id="KAE9321588.1"/>
    </source>
</evidence>